<protein>
    <submittedName>
        <fullName evidence="1">Uncharacterized protein</fullName>
    </submittedName>
</protein>
<dbReference type="Proteomes" id="UP001476798">
    <property type="component" value="Unassembled WGS sequence"/>
</dbReference>
<comment type="caution">
    <text evidence="1">The sequence shown here is derived from an EMBL/GenBank/DDBJ whole genome shotgun (WGS) entry which is preliminary data.</text>
</comment>
<proteinExistence type="predicted"/>
<accession>A0ABV0NVU4</accession>
<feature type="non-terminal residue" evidence="1">
    <location>
        <position position="1"/>
    </location>
</feature>
<organism evidence="1 2">
    <name type="scientific">Goodea atripinnis</name>
    <dbReference type="NCBI Taxonomy" id="208336"/>
    <lineage>
        <taxon>Eukaryota</taxon>
        <taxon>Metazoa</taxon>
        <taxon>Chordata</taxon>
        <taxon>Craniata</taxon>
        <taxon>Vertebrata</taxon>
        <taxon>Euteleostomi</taxon>
        <taxon>Actinopterygii</taxon>
        <taxon>Neopterygii</taxon>
        <taxon>Teleostei</taxon>
        <taxon>Neoteleostei</taxon>
        <taxon>Acanthomorphata</taxon>
        <taxon>Ovalentaria</taxon>
        <taxon>Atherinomorphae</taxon>
        <taxon>Cyprinodontiformes</taxon>
        <taxon>Goodeidae</taxon>
        <taxon>Goodea</taxon>
    </lineage>
</organism>
<gene>
    <name evidence="1" type="ORF">GOODEAATRI_018983</name>
</gene>
<keyword evidence="2" id="KW-1185">Reference proteome</keyword>
<sequence>FPGQTAVAIPFPEDLKECLHLANSEGGKQTHRLKLTGGCVWQWQKLSLRFILFPRWRWPLVYEGGKAGKRTMAAEQWTDEQTTWVI</sequence>
<name>A0ABV0NVU4_9TELE</name>
<dbReference type="EMBL" id="JAHRIO010051627">
    <property type="protein sequence ID" value="MEQ2175549.1"/>
    <property type="molecule type" value="Genomic_DNA"/>
</dbReference>
<evidence type="ECO:0000313" key="1">
    <source>
        <dbReference type="EMBL" id="MEQ2175549.1"/>
    </source>
</evidence>
<reference evidence="1 2" key="1">
    <citation type="submission" date="2021-06" db="EMBL/GenBank/DDBJ databases">
        <authorList>
            <person name="Palmer J.M."/>
        </authorList>
    </citation>
    <scope>NUCLEOTIDE SEQUENCE [LARGE SCALE GENOMIC DNA]</scope>
    <source>
        <strain evidence="1 2">GA_2019</strain>
        <tissue evidence="1">Muscle</tissue>
    </source>
</reference>
<evidence type="ECO:0000313" key="2">
    <source>
        <dbReference type="Proteomes" id="UP001476798"/>
    </source>
</evidence>